<feature type="transmembrane region" description="Helical" evidence="1">
    <location>
        <begin position="184"/>
        <end position="206"/>
    </location>
</feature>
<dbReference type="PANTHER" id="PTHR37312:SF1">
    <property type="entry name" value="MEMBRANE-BOUND ACYLTRANSFERASE YKRP-RELATED"/>
    <property type="match status" value="1"/>
</dbReference>
<dbReference type="RefSeq" id="WP_188703689.1">
    <property type="nucleotide sequence ID" value="NZ_BMLX01000002.1"/>
</dbReference>
<reference evidence="4" key="1">
    <citation type="journal article" date="2019" name="Int. J. Syst. Evol. Microbiol.">
        <title>The Global Catalogue of Microorganisms (GCM) 10K type strain sequencing project: providing services to taxonomists for standard genome sequencing and annotation.</title>
        <authorList>
            <consortium name="The Broad Institute Genomics Platform"/>
            <consortium name="The Broad Institute Genome Sequencing Center for Infectious Disease"/>
            <person name="Wu L."/>
            <person name="Ma J."/>
        </authorList>
    </citation>
    <scope>NUCLEOTIDE SEQUENCE [LARGE SCALE GENOMIC DNA]</scope>
    <source>
        <strain evidence="4">CGMCC 1.8859</strain>
    </source>
</reference>
<feature type="transmembrane region" description="Helical" evidence="1">
    <location>
        <begin position="109"/>
        <end position="130"/>
    </location>
</feature>
<feature type="transmembrane region" description="Helical" evidence="1">
    <location>
        <begin position="248"/>
        <end position="269"/>
    </location>
</feature>
<protein>
    <recommendedName>
        <fullName evidence="2">Acyltransferase 3 domain-containing protein</fullName>
    </recommendedName>
</protein>
<evidence type="ECO:0000256" key="1">
    <source>
        <dbReference type="SAM" id="Phobius"/>
    </source>
</evidence>
<sequence>MKPRIQHLDVARGMGISLVVLGHNLIFRHIDPMAHQVLHSINMPMFFLMSGVFFNDTLSLGKLTLAKLDGVLKPFFVTLIVVAPLQPFLSRDPFLQYVAGSLYGTGGTLRWTPLWFLPHLFLVFITARVYLNIAERLRIPQWLSLLIGITSVTLAWEMFQQLQEMPIPLSHVAYSATPAIYSELGFPFSADLLLITVPIFLVGHALRQRLRTFEPHPLVALLGLGLFVLLHYWSAGEMNLNDRVFDDYLCNIGQAVCGVYLVLCLAVWIPRHLPRLTWLLTQAAAASLFILLFHDYLQRRVFRLFMEHGHILLLASLASWLAAMILPALAYRFVSRVPWLAVLWLPLKRVRRQREESGAVPGRSLGDTVTSSS</sequence>
<dbReference type="Pfam" id="PF01757">
    <property type="entry name" value="Acyl_transf_3"/>
    <property type="match status" value="1"/>
</dbReference>
<name>A0ABQ2P7Y5_9NEIS</name>
<accession>A0ABQ2P7Y5</accession>
<feature type="transmembrane region" description="Helical" evidence="1">
    <location>
        <begin position="309"/>
        <end position="331"/>
    </location>
</feature>
<dbReference type="InterPro" id="IPR052734">
    <property type="entry name" value="Nod_factor_acetyltransferase"/>
</dbReference>
<feature type="transmembrane region" description="Helical" evidence="1">
    <location>
        <begin position="12"/>
        <end position="30"/>
    </location>
</feature>
<keyword evidence="1" id="KW-1133">Transmembrane helix</keyword>
<dbReference type="Proteomes" id="UP000637267">
    <property type="component" value="Unassembled WGS sequence"/>
</dbReference>
<feature type="transmembrane region" description="Helical" evidence="1">
    <location>
        <begin position="218"/>
        <end position="236"/>
    </location>
</feature>
<feature type="transmembrane region" description="Helical" evidence="1">
    <location>
        <begin position="142"/>
        <end position="159"/>
    </location>
</feature>
<dbReference type="EMBL" id="BMLX01000002">
    <property type="protein sequence ID" value="GGP20448.1"/>
    <property type="molecule type" value="Genomic_DNA"/>
</dbReference>
<dbReference type="InterPro" id="IPR002656">
    <property type="entry name" value="Acyl_transf_3_dom"/>
</dbReference>
<keyword evidence="4" id="KW-1185">Reference proteome</keyword>
<evidence type="ECO:0000259" key="2">
    <source>
        <dbReference type="Pfam" id="PF01757"/>
    </source>
</evidence>
<comment type="caution">
    <text evidence="3">The sequence shown here is derived from an EMBL/GenBank/DDBJ whole genome shotgun (WGS) entry which is preliminary data.</text>
</comment>
<proteinExistence type="predicted"/>
<dbReference type="PANTHER" id="PTHR37312">
    <property type="entry name" value="MEMBRANE-BOUND ACYLTRANSFERASE YKRP-RELATED"/>
    <property type="match status" value="1"/>
</dbReference>
<organism evidence="3 4">
    <name type="scientific">Silvimonas iriomotensis</name>
    <dbReference type="NCBI Taxonomy" id="449662"/>
    <lineage>
        <taxon>Bacteria</taxon>
        <taxon>Pseudomonadati</taxon>
        <taxon>Pseudomonadota</taxon>
        <taxon>Betaproteobacteria</taxon>
        <taxon>Neisseriales</taxon>
        <taxon>Chitinibacteraceae</taxon>
        <taxon>Silvimonas</taxon>
    </lineage>
</organism>
<evidence type="ECO:0000313" key="4">
    <source>
        <dbReference type="Proteomes" id="UP000637267"/>
    </source>
</evidence>
<gene>
    <name evidence="3" type="primary">pslL</name>
    <name evidence="3" type="ORF">GCM10010970_15270</name>
</gene>
<feature type="domain" description="Acyltransferase 3" evidence="2">
    <location>
        <begin position="8"/>
        <end position="326"/>
    </location>
</feature>
<evidence type="ECO:0000313" key="3">
    <source>
        <dbReference type="EMBL" id="GGP20448.1"/>
    </source>
</evidence>
<keyword evidence="1" id="KW-0812">Transmembrane</keyword>
<feature type="transmembrane region" description="Helical" evidence="1">
    <location>
        <begin position="276"/>
        <end position="297"/>
    </location>
</feature>
<keyword evidence="1" id="KW-0472">Membrane</keyword>
<feature type="transmembrane region" description="Helical" evidence="1">
    <location>
        <begin position="70"/>
        <end position="89"/>
    </location>
</feature>